<evidence type="ECO:0000256" key="1">
    <source>
        <dbReference type="ARBA" id="ARBA00004442"/>
    </source>
</evidence>
<organism evidence="6 7">
    <name type="scientific">Glaciecola siphonariae</name>
    <dbReference type="NCBI Taxonomy" id="521012"/>
    <lineage>
        <taxon>Bacteria</taxon>
        <taxon>Pseudomonadati</taxon>
        <taxon>Pseudomonadota</taxon>
        <taxon>Gammaproteobacteria</taxon>
        <taxon>Alteromonadales</taxon>
        <taxon>Alteromonadaceae</taxon>
        <taxon>Glaciecola</taxon>
    </lineage>
</organism>
<dbReference type="Proteomes" id="UP001595897">
    <property type="component" value="Unassembled WGS sequence"/>
</dbReference>
<gene>
    <name evidence="6" type="ORF">ACFO4O_09545</name>
</gene>
<comment type="subcellular location">
    <subcellularLocation>
        <location evidence="1">Cell outer membrane</location>
    </subcellularLocation>
</comment>
<feature type="domain" description="TonB-dependent receptor plug" evidence="5">
    <location>
        <begin position="70"/>
        <end position="155"/>
    </location>
</feature>
<feature type="chain" id="PRO_5045456532" evidence="4">
    <location>
        <begin position="32"/>
        <end position="918"/>
    </location>
</feature>
<accession>A0ABV9LX12</accession>
<feature type="signal peptide" evidence="4">
    <location>
        <begin position="1"/>
        <end position="31"/>
    </location>
</feature>
<dbReference type="Gene3D" id="2.40.170.20">
    <property type="entry name" value="TonB-dependent receptor, beta-barrel domain"/>
    <property type="match status" value="1"/>
</dbReference>
<keyword evidence="3" id="KW-0998">Cell outer membrane</keyword>
<dbReference type="Pfam" id="PF07715">
    <property type="entry name" value="Plug"/>
    <property type="match status" value="1"/>
</dbReference>
<dbReference type="InterPro" id="IPR037066">
    <property type="entry name" value="Plug_dom_sf"/>
</dbReference>
<evidence type="ECO:0000313" key="7">
    <source>
        <dbReference type="Proteomes" id="UP001595897"/>
    </source>
</evidence>
<keyword evidence="2" id="KW-0472">Membrane</keyword>
<comment type="caution">
    <text evidence="6">The sequence shown here is derived from an EMBL/GenBank/DDBJ whole genome shotgun (WGS) entry which is preliminary data.</text>
</comment>
<evidence type="ECO:0000313" key="6">
    <source>
        <dbReference type="EMBL" id="MFC4700400.1"/>
    </source>
</evidence>
<reference evidence="7" key="1">
    <citation type="journal article" date="2019" name="Int. J. Syst. Evol. Microbiol.">
        <title>The Global Catalogue of Microorganisms (GCM) 10K type strain sequencing project: providing services to taxonomists for standard genome sequencing and annotation.</title>
        <authorList>
            <consortium name="The Broad Institute Genomics Platform"/>
            <consortium name="The Broad Institute Genome Sequencing Center for Infectious Disease"/>
            <person name="Wu L."/>
            <person name="Ma J."/>
        </authorList>
    </citation>
    <scope>NUCLEOTIDE SEQUENCE [LARGE SCALE GENOMIC DNA]</scope>
    <source>
        <strain evidence="7">KACC 12507</strain>
    </source>
</reference>
<evidence type="ECO:0000256" key="4">
    <source>
        <dbReference type="SAM" id="SignalP"/>
    </source>
</evidence>
<dbReference type="PANTHER" id="PTHR40980:SF5">
    <property type="entry name" value="TONB-DEPENDENT RECEPTOR"/>
    <property type="match status" value="1"/>
</dbReference>
<dbReference type="PANTHER" id="PTHR40980">
    <property type="entry name" value="PLUG DOMAIN-CONTAINING PROTEIN"/>
    <property type="match status" value="1"/>
</dbReference>
<evidence type="ECO:0000256" key="3">
    <source>
        <dbReference type="ARBA" id="ARBA00023237"/>
    </source>
</evidence>
<name>A0ABV9LX12_9ALTE</name>
<sequence length="918" mass="101951">MGFNSRTLLPQTSTKKSLLHLAILSSLMTSAVLAPAYAQSDEDEAIEEVVTTGTRLKGSATAVLQERQNQAFVADILGADQISRTGDSDAAGALRRVTGLTLVDGKFIYVRGLGERYSSTQLNGMGVPSPDPTRSVVPLDLFPADIIESLSVQKSFSPDMPAHFGGGNVNIRTKTIPDDFVFKLSGSIGSNTNNSDDGFFYSGGGQDWSGRDDGTRALPSIIYNNLETAQSDDGIEGSGRFPLTLNERKALLSSMYWDIGPDEKSVGPDFGLGVTLGDVYALSGESEIGFLSTLSYDNSWKVEEQFNGTNLGTVGCSDLAPENVNNGKCFAQSFDGISTEQNVNWSGMFNVGYKYNNNHRIDITNVLLHDMRDRVRVRDFVDVNETIFGTTELSRIDMLFEERRMNSNQIKGTHNFPQLENTYFDWYYGTSRARRQQPGSLDLVYQLNFENGVLESQQLQDVSATAVQRDFQTLRDVSDSLGWNFGYPLYLKDLELEFKVGGDFFEKARTADNISITVPHRAIADDFTFGNRVNEIFSPENLQNDDFYNSATGSGILESGVADGDKYAAGTKIDAYYIMADAFINNLWRVSGGVRWEDFRQISVPFSAHANTFSVEGEEIRDIAFQEDDFFPSLALTYLMSEEMQFRLNVSQTAIRPDLRDISTTFFIDPLTEFLVRGSPLLQSSKLDNFDFRWEWYMANGNNLSVAVFYKDIETPIELVELGTVGGAAPNLLTANGESGELYGIEMEFLQDLLFLGDNFSNFYVSGNLTLSDSEVTLGAVDDDEISLFERQVLDALNATSASNIVTNNQRRLVGHSEWVANLQLGYDSDNGEHSATLVYNAFGPRIIVPGTRGNQDAEEETFHSVDMIYTYFPDFNSSIKFSVKNLLNQDKQITQEGLDLLFEEEGISFSLSYSRDF</sequence>
<dbReference type="RefSeq" id="WP_382407783.1">
    <property type="nucleotide sequence ID" value="NZ_JBHSGU010000002.1"/>
</dbReference>
<keyword evidence="7" id="KW-1185">Reference proteome</keyword>
<proteinExistence type="predicted"/>
<dbReference type="SUPFAM" id="SSF56935">
    <property type="entry name" value="Porins"/>
    <property type="match status" value="1"/>
</dbReference>
<dbReference type="EMBL" id="JBHSGU010000002">
    <property type="protein sequence ID" value="MFC4700400.1"/>
    <property type="molecule type" value="Genomic_DNA"/>
</dbReference>
<dbReference type="Gene3D" id="2.170.130.10">
    <property type="entry name" value="TonB-dependent receptor, plug domain"/>
    <property type="match status" value="1"/>
</dbReference>
<keyword evidence="4" id="KW-0732">Signal</keyword>
<dbReference type="InterPro" id="IPR012910">
    <property type="entry name" value="Plug_dom"/>
</dbReference>
<evidence type="ECO:0000256" key="2">
    <source>
        <dbReference type="ARBA" id="ARBA00023136"/>
    </source>
</evidence>
<protein>
    <submittedName>
        <fullName evidence="6">Outer membrane beta-barrel protein</fullName>
    </submittedName>
</protein>
<dbReference type="InterPro" id="IPR036942">
    <property type="entry name" value="Beta-barrel_TonB_sf"/>
</dbReference>
<evidence type="ECO:0000259" key="5">
    <source>
        <dbReference type="Pfam" id="PF07715"/>
    </source>
</evidence>